<comment type="caution">
    <text evidence="1">The sequence shown here is derived from an EMBL/GenBank/DDBJ whole genome shotgun (WGS) entry which is preliminary data.</text>
</comment>
<keyword evidence="2" id="KW-1185">Reference proteome</keyword>
<gene>
    <name evidence="1" type="ORF">V6N12_021171</name>
</gene>
<proteinExistence type="predicted"/>
<protein>
    <submittedName>
        <fullName evidence="1">Uncharacterized protein</fullName>
    </submittedName>
</protein>
<name>A0ABR1ZK91_9ROSI</name>
<dbReference type="Proteomes" id="UP001472677">
    <property type="component" value="Unassembled WGS sequence"/>
</dbReference>
<evidence type="ECO:0000313" key="1">
    <source>
        <dbReference type="EMBL" id="KAK8480952.1"/>
    </source>
</evidence>
<accession>A0ABR1ZK91</accession>
<sequence>MPPNGPPCPCPGRTNPLLTFFISRLATQRKEEVDFEKEGKKGEIEEKKVIKDDDYRRQGMVTNNGTHGRILGLKGIAKRV</sequence>
<organism evidence="1 2">
    <name type="scientific">Hibiscus sabdariffa</name>
    <name type="common">roselle</name>
    <dbReference type="NCBI Taxonomy" id="183260"/>
    <lineage>
        <taxon>Eukaryota</taxon>
        <taxon>Viridiplantae</taxon>
        <taxon>Streptophyta</taxon>
        <taxon>Embryophyta</taxon>
        <taxon>Tracheophyta</taxon>
        <taxon>Spermatophyta</taxon>
        <taxon>Magnoliopsida</taxon>
        <taxon>eudicotyledons</taxon>
        <taxon>Gunneridae</taxon>
        <taxon>Pentapetalae</taxon>
        <taxon>rosids</taxon>
        <taxon>malvids</taxon>
        <taxon>Malvales</taxon>
        <taxon>Malvaceae</taxon>
        <taxon>Malvoideae</taxon>
        <taxon>Hibiscus</taxon>
    </lineage>
</organism>
<dbReference type="EMBL" id="JBBPBM010001956">
    <property type="protein sequence ID" value="KAK8480952.1"/>
    <property type="molecule type" value="Genomic_DNA"/>
</dbReference>
<evidence type="ECO:0000313" key="2">
    <source>
        <dbReference type="Proteomes" id="UP001472677"/>
    </source>
</evidence>
<reference evidence="1 2" key="1">
    <citation type="journal article" date="2024" name="G3 (Bethesda)">
        <title>Genome assembly of Hibiscus sabdariffa L. provides insights into metabolisms of medicinal natural products.</title>
        <authorList>
            <person name="Kim T."/>
        </authorList>
    </citation>
    <scope>NUCLEOTIDE SEQUENCE [LARGE SCALE GENOMIC DNA]</scope>
    <source>
        <strain evidence="1">TK-2024</strain>
        <tissue evidence="1">Old leaves</tissue>
    </source>
</reference>